<gene>
    <name evidence="2" type="ORF">POVCU1_013330</name>
    <name evidence="3" type="ORF">POVCU2_0067490</name>
</gene>
<dbReference type="InterPro" id="IPR036249">
    <property type="entry name" value="Thioredoxin-like_sf"/>
</dbReference>
<evidence type="ECO:0000313" key="5">
    <source>
        <dbReference type="Proteomes" id="UP000078560"/>
    </source>
</evidence>
<dbReference type="InterPro" id="IPR050620">
    <property type="entry name" value="Thioredoxin_H-type-like"/>
</dbReference>
<dbReference type="PROSITE" id="PS51352">
    <property type="entry name" value="THIOREDOXIN_2"/>
    <property type="match status" value="1"/>
</dbReference>
<sequence>MEVTALEEQFLSDPFEEMNVLKLFSKARHSPIWTVPRRSSYTEVTKIDDYLKKVNSGKLVVAQFGASWCAPCKKMKPIIKKLGEDNDNIESLYIDIDELPELGENEDINELPTILLRKNGKYLDKIVGINEDELKKSVQKYEEE</sequence>
<accession>A0A1A8W3J0</accession>
<reference evidence="2" key="1">
    <citation type="submission" date="2016-05" db="EMBL/GenBank/DDBJ databases">
        <authorList>
            <person name="Lavstsen T."/>
            <person name="Jespersen J.S."/>
        </authorList>
    </citation>
    <scope>NUCLEOTIDE SEQUENCE [LARGE SCALE GENOMIC DNA]</scope>
</reference>
<evidence type="ECO:0000313" key="2">
    <source>
        <dbReference type="EMBL" id="SBS86227.1"/>
    </source>
</evidence>
<dbReference type="InterPro" id="IPR013766">
    <property type="entry name" value="Thioredoxin_domain"/>
</dbReference>
<dbReference type="SUPFAM" id="SSF52833">
    <property type="entry name" value="Thioredoxin-like"/>
    <property type="match status" value="1"/>
</dbReference>
<dbReference type="Proteomes" id="UP000078546">
    <property type="component" value="Unassembled WGS sequence"/>
</dbReference>
<dbReference type="Gene3D" id="3.40.30.10">
    <property type="entry name" value="Glutaredoxin"/>
    <property type="match status" value="1"/>
</dbReference>
<dbReference type="AlphaFoldDB" id="A0A1A8W3J0"/>
<dbReference type="CDD" id="cd02947">
    <property type="entry name" value="TRX_family"/>
    <property type="match status" value="1"/>
</dbReference>
<evidence type="ECO:0000313" key="4">
    <source>
        <dbReference type="Proteomes" id="UP000078546"/>
    </source>
</evidence>
<dbReference type="PANTHER" id="PTHR10438:SF468">
    <property type="entry name" value="THIOREDOXIN-1-RELATED"/>
    <property type="match status" value="1"/>
</dbReference>
<dbReference type="EMBL" id="FLQU01001104">
    <property type="protein sequence ID" value="SBS91434.1"/>
    <property type="molecule type" value="Genomic_DNA"/>
</dbReference>
<evidence type="ECO:0000313" key="3">
    <source>
        <dbReference type="EMBL" id="SBS91434.1"/>
    </source>
</evidence>
<dbReference type="Pfam" id="PF00085">
    <property type="entry name" value="Thioredoxin"/>
    <property type="match status" value="1"/>
</dbReference>
<dbReference type="PANTHER" id="PTHR10438">
    <property type="entry name" value="THIOREDOXIN"/>
    <property type="match status" value="1"/>
</dbReference>
<dbReference type="EMBL" id="FLQV01000246">
    <property type="protein sequence ID" value="SBS86227.1"/>
    <property type="molecule type" value="Genomic_DNA"/>
</dbReference>
<evidence type="ECO:0000259" key="1">
    <source>
        <dbReference type="PROSITE" id="PS51352"/>
    </source>
</evidence>
<proteinExistence type="predicted"/>
<organism evidence="2 4">
    <name type="scientific">Plasmodium ovale curtisi</name>
    <dbReference type="NCBI Taxonomy" id="864141"/>
    <lineage>
        <taxon>Eukaryota</taxon>
        <taxon>Sar</taxon>
        <taxon>Alveolata</taxon>
        <taxon>Apicomplexa</taxon>
        <taxon>Aconoidasida</taxon>
        <taxon>Haemosporida</taxon>
        <taxon>Plasmodiidae</taxon>
        <taxon>Plasmodium</taxon>
        <taxon>Plasmodium (Plasmodium)</taxon>
    </lineage>
</organism>
<protein>
    <submittedName>
        <fullName evidence="2">Thioredoxin-like protein 2 (TLP2)</fullName>
    </submittedName>
</protein>
<name>A0A1A8W3J0_PLAOA</name>
<feature type="domain" description="Thioredoxin" evidence="1">
    <location>
        <begin position="24"/>
        <end position="143"/>
    </location>
</feature>
<dbReference type="Proteomes" id="UP000078560">
    <property type="component" value="Unassembled WGS sequence"/>
</dbReference>
<reference evidence="4 5" key="2">
    <citation type="submission" date="2016-05" db="EMBL/GenBank/DDBJ databases">
        <authorList>
            <person name="Naeem Raeece"/>
        </authorList>
    </citation>
    <scope>NUCLEOTIDE SEQUENCE [LARGE SCALE GENOMIC DNA]</scope>
</reference>